<reference evidence="2" key="1">
    <citation type="journal article" date="2012" name="Science">
        <title>The Paleozoic origin of enzymatic lignin decomposition reconstructed from 31 fungal genomes.</title>
        <authorList>
            <person name="Floudas D."/>
            <person name="Binder M."/>
            <person name="Riley R."/>
            <person name="Barry K."/>
            <person name="Blanchette R.A."/>
            <person name="Henrissat B."/>
            <person name="Martinez A.T."/>
            <person name="Otillar R."/>
            <person name="Spatafora J.W."/>
            <person name="Yadav J.S."/>
            <person name="Aerts A."/>
            <person name="Benoit I."/>
            <person name="Boyd A."/>
            <person name="Carlson A."/>
            <person name="Copeland A."/>
            <person name="Coutinho P.M."/>
            <person name="de Vries R.P."/>
            <person name="Ferreira P."/>
            <person name="Findley K."/>
            <person name="Foster B."/>
            <person name="Gaskell J."/>
            <person name="Glotzer D."/>
            <person name="Gorecki P."/>
            <person name="Heitman J."/>
            <person name="Hesse C."/>
            <person name="Hori C."/>
            <person name="Igarashi K."/>
            <person name="Jurgens J.A."/>
            <person name="Kallen N."/>
            <person name="Kersten P."/>
            <person name="Kohler A."/>
            <person name="Kuees U."/>
            <person name="Kumar T.K.A."/>
            <person name="Kuo A."/>
            <person name="LaButti K."/>
            <person name="Larrondo L.F."/>
            <person name="Lindquist E."/>
            <person name="Ling A."/>
            <person name="Lombard V."/>
            <person name="Lucas S."/>
            <person name="Lundell T."/>
            <person name="Martin R."/>
            <person name="McLaughlin D.J."/>
            <person name="Morgenstern I."/>
            <person name="Morin E."/>
            <person name="Murat C."/>
            <person name="Nagy L.G."/>
            <person name="Nolan M."/>
            <person name="Ohm R.A."/>
            <person name="Patyshakuliyeva A."/>
            <person name="Rokas A."/>
            <person name="Ruiz-Duenas F.J."/>
            <person name="Sabat G."/>
            <person name="Salamov A."/>
            <person name="Samejima M."/>
            <person name="Schmutz J."/>
            <person name="Slot J.C."/>
            <person name="St John F."/>
            <person name="Stenlid J."/>
            <person name="Sun H."/>
            <person name="Sun S."/>
            <person name="Syed K."/>
            <person name="Tsang A."/>
            <person name="Wiebenga A."/>
            <person name="Young D."/>
            <person name="Pisabarro A."/>
            <person name="Eastwood D.C."/>
            <person name="Martin F."/>
            <person name="Cullen D."/>
            <person name="Grigoriev I.V."/>
            <person name="Hibbett D.S."/>
        </authorList>
    </citation>
    <scope>NUCLEOTIDE SEQUENCE [LARGE SCALE GENOMIC DNA]</scope>
    <source>
        <strain evidence="2">RWD-64-598 SS2</strain>
    </source>
</reference>
<gene>
    <name evidence="1" type="ORF">CONPUDRAFT_138091</name>
</gene>
<accession>A0A5M3MMG4</accession>
<dbReference type="GeneID" id="19201137"/>
<proteinExistence type="predicted"/>
<evidence type="ECO:0000313" key="2">
    <source>
        <dbReference type="Proteomes" id="UP000053558"/>
    </source>
</evidence>
<dbReference type="EMBL" id="JH711580">
    <property type="protein sequence ID" value="EIW79974.1"/>
    <property type="molecule type" value="Genomic_DNA"/>
</dbReference>
<protein>
    <submittedName>
        <fullName evidence="1">Uncharacterized protein</fullName>
    </submittedName>
</protein>
<keyword evidence="2" id="KW-1185">Reference proteome</keyword>
<evidence type="ECO:0000313" key="1">
    <source>
        <dbReference type="EMBL" id="EIW79974.1"/>
    </source>
</evidence>
<dbReference type="Proteomes" id="UP000053558">
    <property type="component" value="Unassembled WGS sequence"/>
</dbReference>
<dbReference type="RefSeq" id="XP_007770286.1">
    <property type="nucleotide sequence ID" value="XM_007772096.1"/>
</dbReference>
<sequence length="141" mass="15140">MSCHVGSFRETSAQVFGSIAVVSLSDARANHRRLPTRLILMNVLASLKLKISTDVLNDVANDMQYIHASVWAGVASSASTSTLNRPVSRLSLRSNITVAVLGYTALTLRSCPSTLDVGYSPTIRSLLRAGMPSRCLLSTMT</sequence>
<organism evidence="1 2">
    <name type="scientific">Coniophora puteana (strain RWD-64-598)</name>
    <name type="common">Brown rot fungus</name>
    <dbReference type="NCBI Taxonomy" id="741705"/>
    <lineage>
        <taxon>Eukaryota</taxon>
        <taxon>Fungi</taxon>
        <taxon>Dikarya</taxon>
        <taxon>Basidiomycota</taxon>
        <taxon>Agaricomycotina</taxon>
        <taxon>Agaricomycetes</taxon>
        <taxon>Agaricomycetidae</taxon>
        <taxon>Boletales</taxon>
        <taxon>Coniophorineae</taxon>
        <taxon>Coniophoraceae</taxon>
        <taxon>Coniophora</taxon>
    </lineage>
</organism>
<comment type="caution">
    <text evidence="1">The sequence shown here is derived from an EMBL/GenBank/DDBJ whole genome shotgun (WGS) entry which is preliminary data.</text>
</comment>
<dbReference type="AlphaFoldDB" id="A0A5M3MMG4"/>
<dbReference type="KEGG" id="cput:CONPUDRAFT_138091"/>
<name>A0A5M3MMG4_CONPW</name>